<evidence type="ECO:0000313" key="8">
    <source>
        <dbReference type="Proteomes" id="UP000223854"/>
    </source>
</evidence>
<evidence type="ECO:0000259" key="3">
    <source>
        <dbReference type="Pfam" id="PF14242"/>
    </source>
</evidence>
<keyword evidence="8" id="KW-1185">Reference proteome</keyword>
<dbReference type="EMBL" id="CP009225">
    <property type="protein sequence ID" value="AKC63754.1"/>
    <property type="molecule type" value="Genomic_DNA"/>
</dbReference>
<dbReference type="InterPro" id="IPR009060">
    <property type="entry name" value="UBA-like_sf"/>
</dbReference>
<dbReference type="GeneID" id="92939664"/>
<dbReference type="EMBL" id="SXCS01000001">
    <property type="protein sequence ID" value="NFR60336.1"/>
    <property type="molecule type" value="Genomic_DNA"/>
</dbReference>
<proteinExistence type="predicted"/>
<reference evidence="6 8" key="3">
    <citation type="submission" date="2017-09" db="EMBL/GenBank/DDBJ databases">
        <title>FDA dAtabase for Regulatory Grade micrObial Sequences (FDA-ARGOS): Supporting development and validation of Infectious Disease Dx tests.</title>
        <authorList>
            <person name="Kerrigan L."/>
            <person name="Long C."/>
            <person name="Tallon L.J."/>
            <person name="Sadzewicz L."/>
            <person name="Ott S."/>
            <person name="Zhao X."/>
            <person name="Nagaraj S."/>
            <person name="Vavikolanu K."/>
            <person name="Aluvathingal J."/>
            <person name="Nadendla S."/>
            <person name="Sichtig H."/>
        </authorList>
    </citation>
    <scope>NUCLEOTIDE SEQUENCE [LARGE SCALE GENOMIC DNA]</scope>
    <source>
        <strain evidence="6 8">FDAARGOS_423</strain>
    </source>
</reference>
<feature type="region of interest" description="Disordered" evidence="1">
    <location>
        <begin position="183"/>
        <end position="206"/>
    </location>
</feature>
<dbReference type="InterPro" id="IPR025642">
    <property type="entry name" value="DUF4342"/>
</dbReference>
<dbReference type="Proteomes" id="UP000223854">
    <property type="component" value="Unassembled WGS sequence"/>
</dbReference>
<name>A0A7X5SWJ4_CLOSG</name>
<evidence type="ECO:0000313" key="7">
    <source>
        <dbReference type="Proteomes" id="UP000033052"/>
    </source>
</evidence>
<evidence type="ECO:0000313" key="9">
    <source>
        <dbReference type="Proteomes" id="UP000486601"/>
    </source>
</evidence>
<reference evidence="5 9" key="4">
    <citation type="submission" date="2019-04" db="EMBL/GenBank/DDBJ databases">
        <title>Genome sequencing of Clostridium botulinum Groups I-IV and Clostridium butyricum.</title>
        <authorList>
            <person name="Brunt J."/>
            <person name="Van Vliet A.H.M."/>
            <person name="Stringer S.C."/>
            <person name="Carter A.T."/>
            <person name="Peck M.W."/>
        </authorList>
    </citation>
    <scope>NUCLEOTIDE SEQUENCE [LARGE SCALE GENOMIC DNA]</scope>
    <source>
        <strain evidence="5 9">IFR 18/108</strain>
    </source>
</reference>
<dbReference type="Pfam" id="PF14242">
    <property type="entry name" value="DUF4342"/>
    <property type="match status" value="1"/>
</dbReference>
<dbReference type="EMBL" id="PDLH01000007">
    <property type="protein sequence ID" value="PHG99240.1"/>
    <property type="molecule type" value="Genomic_DNA"/>
</dbReference>
<dbReference type="Gene3D" id="1.10.8.10">
    <property type="entry name" value="DNA helicase RuvA subunit, C-terminal domain"/>
    <property type="match status" value="1"/>
</dbReference>
<evidence type="ECO:0000256" key="2">
    <source>
        <dbReference type="SAM" id="Phobius"/>
    </source>
</evidence>
<reference evidence="4" key="1">
    <citation type="submission" date="2014-08" db="EMBL/GenBank/DDBJ databases">
        <authorList>
            <person name="Kubiak A."/>
            <person name="Poehlein A."/>
            <person name="Daniel R."/>
            <person name="Minton N.P."/>
        </authorList>
    </citation>
    <scope>NUCLEOTIDE SEQUENCE</scope>
    <source>
        <strain evidence="4">NCIMB 10696</strain>
    </source>
</reference>
<dbReference type="Proteomes" id="UP000486601">
    <property type="component" value="Unassembled WGS sequence"/>
</dbReference>
<evidence type="ECO:0000313" key="6">
    <source>
        <dbReference type="EMBL" id="PHG99240.1"/>
    </source>
</evidence>
<dbReference type="RefSeq" id="WP_003496711.1">
    <property type="nucleotide sequence ID" value="NZ_CBCRVC010000020.1"/>
</dbReference>
<keyword evidence="2" id="KW-0812">Transmembrane</keyword>
<keyword evidence="2" id="KW-1133">Transmembrane helix</keyword>
<evidence type="ECO:0000256" key="1">
    <source>
        <dbReference type="SAM" id="MobiDB-lite"/>
    </source>
</evidence>
<keyword evidence="2" id="KW-0472">Membrane</keyword>
<protein>
    <submittedName>
        <fullName evidence="5">DUF4342 domain-containing protein</fullName>
    </submittedName>
    <submittedName>
        <fullName evidence="4">UBA/TS-N domain-containing protein</fullName>
    </submittedName>
</protein>
<evidence type="ECO:0000313" key="5">
    <source>
        <dbReference type="EMBL" id="NFR60336.1"/>
    </source>
</evidence>
<feature type="domain" description="DUF4342" evidence="3">
    <location>
        <begin position="45"/>
        <end position="124"/>
    </location>
</feature>
<organism evidence="5 9">
    <name type="scientific">Clostridium sporogenes</name>
    <dbReference type="NCBI Taxonomy" id="1509"/>
    <lineage>
        <taxon>Bacteria</taxon>
        <taxon>Bacillati</taxon>
        <taxon>Bacillota</taxon>
        <taxon>Clostridia</taxon>
        <taxon>Eubacteriales</taxon>
        <taxon>Clostridiaceae</taxon>
        <taxon>Clostridium</taxon>
    </lineage>
</organism>
<gene>
    <name evidence="4" type="ORF">CLSPO_c30340</name>
    <name evidence="6" type="ORF">CRX47_05025</name>
    <name evidence="5" type="ORF">FDF70_02200</name>
</gene>
<reference evidence="4 7" key="2">
    <citation type="journal article" date="2015" name="PLoS ONE">
        <title>A universal mariner transposon system for forward genetic studies in the genus clostridium.</title>
        <authorList>
            <person name="Zhang Y."/>
            <person name="Grosse-Honebrink A."/>
            <person name="Minton N.P."/>
        </authorList>
    </citation>
    <scope>NUCLEOTIDE SEQUENCE [LARGE SCALE GENOMIC DNA]</scope>
    <source>
        <strain evidence="4 7">NCIMB 10696</strain>
    </source>
</reference>
<accession>A0A7X5SWJ4</accession>
<dbReference type="Proteomes" id="UP000033052">
    <property type="component" value="Chromosome"/>
</dbReference>
<sequence length="206" mass="23196">MEITLEKIDIIRERTGATYTEAKEALEACEGNVVDALVYMENKVKEEKEELYTTKDELVKWIKDIIKKGNVTRIKVKKEDKIIVDIPVNAGLAATAAAAIIWAPILLAALAAAIVTKVTIEITKEDGSVEVVNKIIKSTAQDIKEKVDYTTSDIKEKFSNKFDNESDGEDNNFYSYTVNFEDVESEEDDNCKECKKEDSSEKKEEQ</sequence>
<dbReference type="SUPFAM" id="SSF46934">
    <property type="entry name" value="UBA-like"/>
    <property type="match status" value="1"/>
</dbReference>
<evidence type="ECO:0000313" key="4">
    <source>
        <dbReference type="EMBL" id="AKC63754.1"/>
    </source>
</evidence>
<dbReference type="AlphaFoldDB" id="A0A7X5SWJ4"/>
<feature type="transmembrane region" description="Helical" evidence="2">
    <location>
        <begin position="82"/>
        <end position="115"/>
    </location>
</feature>
<dbReference type="KEGG" id="cld:CLSPO_c30340"/>
<feature type="compositionally biased region" description="Basic and acidic residues" evidence="1">
    <location>
        <begin position="191"/>
        <end position="206"/>
    </location>
</feature>